<dbReference type="EMBL" id="SSOP01001024">
    <property type="protein sequence ID" value="KAB5587515.1"/>
    <property type="molecule type" value="Genomic_DNA"/>
</dbReference>
<dbReference type="Pfam" id="PF05699">
    <property type="entry name" value="Dimer_Tnp_hAT"/>
    <property type="match status" value="1"/>
</dbReference>
<dbReference type="AlphaFoldDB" id="A0A5N5Q6S8"/>
<feature type="domain" description="HAT C-terminal dimerisation" evidence="6">
    <location>
        <begin position="251"/>
        <end position="331"/>
    </location>
</feature>
<dbReference type="Proteomes" id="UP000383932">
    <property type="component" value="Unassembled WGS sequence"/>
</dbReference>
<proteinExistence type="predicted"/>
<dbReference type="PANTHER" id="PTHR46481:SF10">
    <property type="entry name" value="ZINC FINGER BED DOMAIN-CONTAINING PROTEIN 39"/>
    <property type="match status" value="1"/>
</dbReference>
<evidence type="ECO:0000256" key="3">
    <source>
        <dbReference type="ARBA" id="ARBA00022771"/>
    </source>
</evidence>
<dbReference type="InterPro" id="IPR012337">
    <property type="entry name" value="RNaseH-like_sf"/>
</dbReference>
<keyword evidence="3" id="KW-0863">Zinc-finger</keyword>
<dbReference type="GO" id="GO:0008270">
    <property type="term" value="F:zinc ion binding"/>
    <property type="evidence" value="ECO:0007669"/>
    <property type="project" value="UniProtKB-KW"/>
</dbReference>
<keyword evidence="5" id="KW-0539">Nucleus</keyword>
<evidence type="ECO:0000256" key="2">
    <source>
        <dbReference type="ARBA" id="ARBA00022723"/>
    </source>
</evidence>
<evidence type="ECO:0000313" key="7">
    <source>
        <dbReference type="EMBL" id="KAB5587515.1"/>
    </source>
</evidence>
<organism evidence="7 8">
    <name type="scientific">Ceratobasidium theobromae</name>
    <dbReference type="NCBI Taxonomy" id="1582974"/>
    <lineage>
        <taxon>Eukaryota</taxon>
        <taxon>Fungi</taxon>
        <taxon>Dikarya</taxon>
        <taxon>Basidiomycota</taxon>
        <taxon>Agaricomycotina</taxon>
        <taxon>Agaricomycetes</taxon>
        <taxon>Cantharellales</taxon>
        <taxon>Ceratobasidiaceae</taxon>
        <taxon>Ceratobasidium</taxon>
    </lineage>
</organism>
<protein>
    <submittedName>
        <fullName evidence="7">Zinc finger BED domain-containing protein RICESLEEPER 2</fullName>
    </submittedName>
</protein>
<keyword evidence="2" id="KW-0479">Metal-binding</keyword>
<dbReference type="OrthoDB" id="3262464at2759"/>
<dbReference type="SUPFAM" id="SSF53098">
    <property type="entry name" value="Ribonuclease H-like"/>
    <property type="match status" value="1"/>
</dbReference>
<comment type="subcellular location">
    <subcellularLocation>
        <location evidence="1">Nucleus</location>
    </subcellularLocation>
</comment>
<keyword evidence="4" id="KW-0862">Zinc</keyword>
<sequence>MIDRFVYLYPAICDYINKNKEALAQYTISHLQFRVLQDILSVLNIPHRAQELLSAEQTPTLSLAFPVYDQLISDLRIATRQYHALAFAIDASIQKLEEYIAASRSSPIHIVAMFLNPCLKYHWMDEHWDVASRANARKVVKDFLHKFQEARENDTEAAYSCEYSQNLASTKASMAQGHGFGNLFANQSVYYPGCDQIVNVTPPASPNCSQMALAPTPARVLELSTSSSIPTMSPSKVALARRTVIIDSQHDDYANAPVLPIDQLGKFDLVDYWNAGESRYPLIYALSMDVLPAQASSVSSERVFSSSKLTCTQTRNKIGTRTVESLQILKYSLRQQRNCSKRTNVDNLSSNDKSSQGGLQKLDLMAPLADDDWYCDVITDADCGD</sequence>
<keyword evidence="8" id="KW-1185">Reference proteome</keyword>
<dbReference type="PANTHER" id="PTHR46481">
    <property type="entry name" value="ZINC FINGER BED DOMAIN-CONTAINING PROTEIN 4"/>
    <property type="match status" value="1"/>
</dbReference>
<dbReference type="InterPro" id="IPR008906">
    <property type="entry name" value="HATC_C_dom"/>
</dbReference>
<dbReference type="GO" id="GO:0005634">
    <property type="term" value="C:nucleus"/>
    <property type="evidence" value="ECO:0007669"/>
    <property type="project" value="UniProtKB-SubCell"/>
</dbReference>
<dbReference type="InterPro" id="IPR052035">
    <property type="entry name" value="ZnF_BED_domain_contain"/>
</dbReference>
<evidence type="ECO:0000256" key="4">
    <source>
        <dbReference type="ARBA" id="ARBA00022833"/>
    </source>
</evidence>
<evidence type="ECO:0000256" key="5">
    <source>
        <dbReference type="ARBA" id="ARBA00023242"/>
    </source>
</evidence>
<evidence type="ECO:0000256" key="1">
    <source>
        <dbReference type="ARBA" id="ARBA00004123"/>
    </source>
</evidence>
<gene>
    <name evidence="7" type="ORF">CTheo_9046</name>
</gene>
<comment type="caution">
    <text evidence="7">The sequence shown here is derived from an EMBL/GenBank/DDBJ whole genome shotgun (WGS) entry which is preliminary data.</text>
</comment>
<evidence type="ECO:0000259" key="6">
    <source>
        <dbReference type="Pfam" id="PF05699"/>
    </source>
</evidence>
<reference evidence="7 8" key="1">
    <citation type="journal article" date="2019" name="Fungal Biol. Biotechnol.">
        <title>Draft genome sequence of fastidious pathogen Ceratobasidium theobromae, which causes vascular-streak dieback in Theobroma cacao.</title>
        <authorList>
            <person name="Ali S.S."/>
            <person name="Asman A."/>
            <person name="Shao J."/>
            <person name="Firmansyah A.P."/>
            <person name="Susilo A.W."/>
            <person name="Rosmana A."/>
            <person name="McMahon P."/>
            <person name="Junaid M."/>
            <person name="Guest D."/>
            <person name="Kheng T.Y."/>
            <person name="Meinhardt L.W."/>
            <person name="Bailey B.A."/>
        </authorList>
    </citation>
    <scope>NUCLEOTIDE SEQUENCE [LARGE SCALE GENOMIC DNA]</scope>
    <source>
        <strain evidence="7 8">CT2</strain>
    </source>
</reference>
<accession>A0A5N5Q6S8</accession>
<name>A0A5N5Q6S8_9AGAM</name>
<dbReference type="GO" id="GO:0046983">
    <property type="term" value="F:protein dimerization activity"/>
    <property type="evidence" value="ECO:0007669"/>
    <property type="project" value="InterPro"/>
</dbReference>
<evidence type="ECO:0000313" key="8">
    <source>
        <dbReference type="Proteomes" id="UP000383932"/>
    </source>
</evidence>